<dbReference type="Proteomes" id="UP001175227">
    <property type="component" value="Unassembled WGS sequence"/>
</dbReference>
<feature type="transmembrane region" description="Helical" evidence="1">
    <location>
        <begin position="15"/>
        <end position="35"/>
    </location>
</feature>
<feature type="transmembrane region" description="Helical" evidence="1">
    <location>
        <begin position="47"/>
        <end position="64"/>
    </location>
</feature>
<evidence type="ECO:0000256" key="1">
    <source>
        <dbReference type="SAM" id="Phobius"/>
    </source>
</evidence>
<comment type="caution">
    <text evidence="2">The sequence shown here is derived from an EMBL/GenBank/DDBJ whole genome shotgun (WGS) entry which is preliminary data.</text>
</comment>
<sequence>MYTDALFGFLTQRRIVLQSSTVTVYYFPILLRCALHYRNIVDVCSVGGFYLPAIICYISLLNPGPSESAVLRSVRKLKLRGACFFLRFCLSKNCYAAELLFSFWVCFFAIKARR</sequence>
<evidence type="ECO:0000313" key="3">
    <source>
        <dbReference type="Proteomes" id="UP001175227"/>
    </source>
</evidence>
<evidence type="ECO:0000313" key="2">
    <source>
        <dbReference type="EMBL" id="KAK0483988.1"/>
    </source>
</evidence>
<name>A0AA39UEJ9_9AGAR</name>
<dbReference type="AlphaFoldDB" id="A0AA39UEJ9"/>
<feature type="transmembrane region" description="Helical" evidence="1">
    <location>
        <begin position="84"/>
        <end position="110"/>
    </location>
</feature>
<gene>
    <name evidence="2" type="ORF">IW261DRAFT_1466123</name>
</gene>
<keyword evidence="1" id="KW-0472">Membrane</keyword>
<reference evidence="2" key="1">
    <citation type="submission" date="2023-06" db="EMBL/GenBank/DDBJ databases">
        <authorList>
            <consortium name="Lawrence Berkeley National Laboratory"/>
            <person name="Ahrendt S."/>
            <person name="Sahu N."/>
            <person name="Indic B."/>
            <person name="Wong-Bajracharya J."/>
            <person name="Merenyi Z."/>
            <person name="Ke H.-M."/>
            <person name="Monk M."/>
            <person name="Kocsube S."/>
            <person name="Drula E."/>
            <person name="Lipzen A."/>
            <person name="Balint B."/>
            <person name="Henrissat B."/>
            <person name="Andreopoulos B."/>
            <person name="Martin F.M."/>
            <person name="Harder C.B."/>
            <person name="Rigling D."/>
            <person name="Ford K.L."/>
            <person name="Foster G.D."/>
            <person name="Pangilinan J."/>
            <person name="Papanicolaou A."/>
            <person name="Barry K."/>
            <person name="LaButti K."/>
            <person name="Viragh M."/>
            <person name="Koriabine M."/>
            <person name="Yan M."/>
            <person name="Riley R."/>
            <person name="Champramary S."/>
            <person name="Plett K.L."/>
            <person name="Tsai I.J."/>
            <person name="Slot J."/>
            <person name="Sipos G."/>
            <person name="Plett J."/>
            <person name="Nagy L.G."/>
            <person name="Grigoriev I.V."/>
        </authorList>
    </citation>
    <scope>NUCLEOTIDE SEQUENCE</scope>
    <source>
        <strain evidence="2">ICMP 16352</strain>
    </source>
</reference>
<keyword evidence="3" id="KW-1185">Reference proteome</keyword>
<keyword evidence="1" id="KW-0812">Transmembrane</keyword>
<proteinExistence type="predicted"/>
<dbReference type="EMBL" id="JAUEPR010000006">
    <property type="protein sequence ID" value="KAK0483988.1"/>
    <property type="molecule type" value="Genomic_DNA"/>
</dbReference>
<protein>
    <submittedName>
        <fullName evidence="2">Uncharacterized protein</fullName>
    </submittedName>
</protein>
<accession>A0AA39UEJ9</accession>
<organism evidence="2 3">
    <name type="scientific">Armillaria novae-zelandiae</name>
    <dbReference type="NCBI Taxonomy" id="153914"/>
    <lineage>
        <taxon>Eukaryota</taxon>
        <taxon>Fungi</taxon>
        <taxon>Dikarya</taxon>
        <taxon>Basidiomycota</taxon>
        <taxon>Agaricomycotina</taxon>
        <taxon>Agaricomycetes</taxon>
        <taxon>Agaricomycetidae</taxon>
        <taxon>Agaricales</taxon>
        <taxon>Marasmiineae</taxon>
        <taxon>Physalacriaceae</taxon>
        <taxon>Armillaria</taxon>
    </lineage>
</organism>
<keyword evidence="1" id="KW-1133">Transmembrane helix</keyword>